<comment type="caution">
    <text evidence="2">The sequence shown here is derived from an EMBL/GenBank/DDBJ whole genome shotgun (WGS) entry which is preliminary data.</text>
</comment>
<dbReference type="Proteomes" id="UP000036923">
    <property type="component" value="Unassembled WGS sequence"/>
</dbReference>
<dbReference type="AlphaFoldDB" id="A0A0L6JN91"/>
<dbReference type="PANTHER" id="PTHR10824:SF4">
    <property type="entry name" value="ACYL-COENZYME A THIOESTERASE 1-LIKE"/>
    <property type="match status" value="1"/>
</dbReference>
<name>A0A0L6JN91_9FIRM</name>
<dbReference type="Pfam" id="PF08840">
    <property type="entry name" value="BAAT_C"/>
    <property type="match status" value="1"/>
</dbReference>
<dbReference type="SUPFAM" id="SSF53474">
    <property type="entry name" value="alpha/beta-Hydrolases"/>
    <property type="match status" value="1"/>
</dbReference>
<accession>A0A0L6JN91</accession>
<evidence type="ECO:0000313" key="2">
    <source>
        <dbReference type="EMBL" id="KNY27281.1"/>
    </source>
</evidence>
<feature type="domain" description="BAAT/Acyl-CoA thioester hydrolase C-terminal" evidence="1">
    <location>
        <begin position="131"/>
        <end position="305"/>
    </location>
</feature>
<organism evidence="2 3">
    <name type="scientific">Pseudobacteroides cellulosolvens ATCC 35603 = DSM 2933</name>
    <dbReference type="NCBI Taxonomy" id="398512"/>
    <lineage>
        <taxon>Bacteria</taxon>
        <taxon>Bacillati</taxon>
        <taxon>Bacillota</taxon>
        <taxon>Clostridia</taxon>
        <taxon>Eubacteriales</taxon>
        <taxon>Oscillospiraceae</taxon>
        <taxon>Pseudobacteroides</taxon>
    </lineage>
</organism>
<dbReference type="PANTHER" id="PTHR10824">
    <property type="entry name" value="ACYL-COENZYME A THIOESTERASE-RELATED"/>
    <property type="match status" value="1"/>
</dbReference>
<proteinExistence type="predicted"/>
<dbReference type="RefSeq" id="WP_036942547.1">
    <property type="nucleotide sequence ID" value="NZ_JQKC01000019.1"/>
</dbReference>
<dbReference type="InterPro" id="IPR014940">
    <property type="entry name" value="BAAT_C"/>
</dbReference>
<sequence length="328" mass="36895" precursor="true">MRKNLKTVRSLLLVFIGVCLLVNGTVFVQACKNGSFVESKATPKKCKIERPKDKEIVSMEVREKGLNADFYYDKNAKCQKAIIVFGGSEGGKSWSKDDAKKNRMRFLSKGYAVLSLGYFAVEGLPNTLQCIPMEYFNTAIDWVLKQPGIDKKGVAVIGLSKGGEASLLLASLNPKVKAVVALVPASNVFQGLGEDVRSSWSYKGEDVPFAPFVMNDAYFEGYRKMNEEGILEFKQVYKDAIANPEIDEMSAIKVEKSKADILLISGKNDVLWDSEGMCQKIMKRLNDKKYKRFYEHISYETGHNLYENEEELFSDILSFLKSHYGCQN</sequence>
<dbReference type="GO" id="GO:0047617">
    <property type="term" value="F:fatty acyl-CoA hydrolase activity"/>
    <property type="evidence" value="ECO:0007669"/>
    <property type="project" value="TreeGrafter"/>
</dbReference>
<dbReference type="OrthoDB" id="8922993at2"/>
<protein>
    <submittedName>
        <fullName evidence="2">BAAT/Acyl-CoA thioester hydrolase</fullName>
    </submittedName>
</protein>
<evidence type="ECO:0000259" key="1">
    <source>
        <dbReference type="Pfam" id="PF08840"/>
    </source>
</evidence>
<dbReference type="STRING" id="398512.Bccel_2552"/>
<dbReference type="GO" id="GO:0006631">
    <property type="term" value="P:fatty acid metabolic process"/>
    <property type="evidence" value="ECO:0007669"/>
    <property type="project" value="TreeGrafter"/>
</dbReference>
<keyword evidence="3" id="KW-1185">Reference proteome</keyword>
<dbReference type="Gene3D" id="3.40.50.1820">
    <property type="entry name" value="alpha/beta hydrolase"/>
    <property type="match status" value="1"/>
</dbReference>
<dbReference type="GO" id="GO:0006637">
    <property type="term" value="P:acyl-CoA metabolic process"/>
    <property type="evidence" value="ECO:0007669"/>
    <property type="project" value="TreeGrafter"/>
</dbReference>
<dbReference type="eggNOG" id="COG1073">
    <property type="taxonomic scope" value="Bacteria"/>
</dbReference>
<keyword evidence="2" id="KW-0378">Hydrolase</keyword>
<dbReference type="InterPro" id="IPR029058">
    <property type="entry name" value="AB_hydrolase_fold"/>
</dbReference>
<dbReference type="PROSITE" id="PS51257">
    <property type="entry name" value="PROKAR_LIPOPROTEIN"/>
    <property type="match status" value="1"/>
</dbReference>
<evidence type="ECO:0000313" key="3">
    <source>
        <dbReference type="Proteomes" id="UP000036923"/>
    </source>
</evidence>
<gene>
    <name evidence="2" type="ORF">Bccel_2552</name>
</gene>
<dbReference type="EMBL" id="LGTC01000001">
    <property type="protein sequence ID" value="KNY27281.1"/>
    <property type="molecule type" value="Genomic_DNA"/>
</dbReference>
<reference evidence="3" key="1">
    <citation type="submission" date="2015-07" db="EMBL/GenBank/DDBJ databases">
        <title>Near-Complete Genome Sequence of the Cellulolytic Bacterium Bacteroides (Pseudobacteroides) cellulosolvens ATCC 35603.</title>
        <authorList>
            <person name="Dassa B."/>
            <person name="Utturkar S.M."/>
            <person name="Klingeman D.M."/>
            <person name="Hurt R.A."/>
            <person name="Keller M."/>
            <person name="Xu J."/>
            <person name="Reddy Y.H.K."/>
            <person name="Borovok I."/>
            <person name="Grinberg I.R."/>
            <person name="Lamed R."/>
            <person name="Zhivin O."/>
            <person name="Bayer E.A."/>
            <person name="Brown S.D."/>
        </authorList>
    </citation>
    <scope>NUCLEOTIDE SEQUENCE [LARGE SCALE GENOMIC DNA]</scope>
    <source>
        <strain evidence="3">DSM 2933</strain>
    </source>
</reference>